<dbReference type="InParanoid" id="D8M982"/>
<accession>D8M982</accession>
<sequence length="113" mass="12395">MWLNCITSLVFSILAQPNLTDVGTGIATHTIYKDAYLSPIHFYPDSYVKSFSIDPALPDGLSFNEKLGVINGTYHGDVGQSTVYTVTATGPDREVQSVFTLNYKGKDPQPHLL</sequence>
<dbReference type="InterPro" id="IPR015919">
    <property type="entry name" value="Cadherin-like_sf"/>
</dbReference>
<evidence type="ECO:0000313" key="2">
    <source>
        <dbReference type="EMBL" id="CBK24621.2"/>
    </source>
</evidence>
<dbReference type="GO" id="GO:0016020">
    <property type="term" value="C:membrane"/>
    <property type="evidence" value="ECO:0007669"/>
    <property type="project" value="InterPro"/>
</dbReference>
<reference evidence="2" key="1">
    <citation type="submission" date="2010-02" db="EMBL/GenBank/DDBJ databases">
        <title>Sequencing and annotation of the Blastocystis hominis genome.</title>
        <authorList>
            <person name="Wincker P."/>
        </authorList>
    </citation>
    <scope>NUCLEOTIDE SEQUENCE</scope>
    <source>
        <strain evidence="2">Singapore isolate B</strain>
    </source>
</reference>
<name>D8M982_BLAHO</name>
<dbReference type="Pfam" id="PF05345">
    <property type="entry name" value="He_PIG"/>
    <property type="match status" value="1"/>
</dbReference>
<dbReference type="GeneID" id="24921369"/>
<evidence type="ECO:0000256" key="1">
    <source>
        <dbReference type="SAM" id="SignalP"/>
    </source>
</evidence>
<dbReference type="GO" id="GO:0005509">
    <property type="term" value="F:calcium ion binding"/>
    <property type="evidence" value="ECO:0007669"/>
    <property type="project" value="InterPro"/>
</dbReference>
<feature type="chain" id="PRO_5003117799" description="Dystroglycan-type cadherin-like domain-containing protein" evidence="1">
    <location>
        <begin position="21"/>
        <end position="113"/>
    </location>
</feature>
<dbReference type="Gene3D" id="2.60.40.10">
    <property type="entry name" value="Immunoglobulins"/>
    <property type="match status" value="1"/>
</dbReference>
<evidence type="ECO:0000313" key="3">
    <source>
        <dbReference type="Proteomes" id="UP000008312"/>
    </source>
</evidence>
<organism evidence="2">
    <name type="scientific">Blastocystis hominis</name>
    <dbReference type="NCBI Taxonomy" id="12968"/>
    <lineage>
        <taxon>Eukaryota</taxon>
        <taxon>Sar</taxon>
        <taxon>Stramenopiles</taxon>
        <taxon>Bigyra</taxon>
        <taxon>Opalozoa</taxon>
        <taxon>Opalinata</taxon>
        <taxon>Blastocystidae</taxon>
        <taxon>Blastocystis</taxon>
    </lineage>
</organism>
<gene>
    <name evidence="2" type="ORF">GSBLH_T00004337001</name>
</gene>
<dbReference type="AlphaFoldDB" id="D8M982"/>
<protein>
    <recommendedName>
        <fullName evidence="4">Dystroglycan-type cadherin-like domain-containing protein</fullName>
    </recommendedName>
</protein>
<keyword evidence="1" id="KW-0732">Signal</keyword>
<dbReference type="InterPro" id="IPR013783">
    <property type="entry name" value="Ig-like_fold"/>
</dbReference>
<dbReference type="EMBL" id="FN668688">
    <property type="protein sequence ID" value="CBK24621.2"/>
    <property type="molecule type" value="Genomic_DNA"/>
</dbReference>
<dbReference type="SUPFAM" id="SSF49313">
    <property type="entry name" value="Cadherin-like"/>
    <property type="match status" value="1"/>
</dbReference>
<keyword evidence="3" id="KW-1185">Reference proteome</keyword>
<feature type="signal peptide" evidence="1">
    <location>
        <begin position="1"/>
        <end position="20"/>
    </location>
</feature>
<evidence type="ECO:0008006" key="4">
    <source>
        <dbReference type="Google" id="ProtNLM"/>
    </source>
</evidence>
<dbReference type="RefSeq" id="XP_012898669.1">
    <property type="nucleotide sequence ID" value="XM_013043215.1"/>
</dbReference>
<proteinExistence type="predicted"/>
<dbReference type="Proteomes" id="UP000008312">
    <property type="component" value="Unassembled WGS sequence"/>
</dbReference>